<proteinExistence type="predicted"/>
<organism evidence="2 3">
    <name type="scientific">Plantactinospora mayteni</name>
    <dbReference type="NCBI Taxonomy" id="566021"/>
    <lineage>
        <taxon>Bacteria</taxon>
        <taxon>Bacillati</taxon>
        <taxon>Actinomycetota</taxon>
        <taxon>Actinomycetes</taxon>
        <taxon>Micromonosporales</taxon>
        <taxon>Micromonosporaceae</taxon>
        <taxon>Plantactinospora</taxon>
    </lineage>
</organism>
<feature type="region of interest" description="Disordered" evidence="1">
    <location>
        <begin position="59"/>
        <end position="84"/>
    </location>
</feature>
<accession>A0ABQ4EQB6</accession>
<keyword evidence="3" id="KW-1185">Reference proteome</keyword>
<protein>
    <submittedName>
        <fullName evidence="2">Uncharacterized protein</fullName>
    </submittedName>
</protein>
<sequence length="84" mass="8926">MDGRTIKHFGCYKSHSGHRPPRGRITRTQPDHPYPGRDAARSAGTLVVWTGTLVTRDGTPAVRAGAATPVPPGPRPTCGRGVTQ</sequence>
<dbReference type="EMBL" id="BONX01000023">
    <property type="protein sequence ID" value="GIG96851.1"/>
    <property type="molecule type" value="Genomic_DNA"/>
</dbReference>
<evidence type="ECO:0000256" key="1">
    <source>
        <dbReference type="SAM" id="MobiDB-lite"/>
    </source>
</evidence>
<feature type="region of interest" description="Disordered" evidence="1">
    <location>
        <begin position="1"/>
        <end position="40"/>
    </location>
</feature>
<feature type="compositionally biased region" description="Basic residues" evidence="1">
    <location>
        <begin position="15"/>
        <end position="25"/>
    </location>
</feature>
<gene>
    <name evidence="2" type="ORF">Pma05_34240</name>
</gene>
<reference evidence="2 3" key="1">
    <citation type="submission" date="2021-01" db="EMBL/GenBank/DDBJ databases">
        <title>Whole genome shotgun sequence of Plantactinospora mayteni NBRC 109088.</title>
        <authorList>
            <person name="Komaki H."/>
            <person name="Tamura T."/>
        </authorList>
    </citation>
    <scope>NUCLEOTIDE SEQUENCE [LARGE SCALE GENOMIC DNA]</scope>
    <source>
        <strain evidence="2 3">NBRC 109088</strain>
    </source>
</reference>
<evidence type="ECO:0000313" key="3">
    <source>
        <dbReference type="Proteomes" id="UP000621500"/>
    </source>
</evidence>
<dbReference type="Proteomes" id="UP000621500">
    <property type="component" value="Unassembled WGS sequence"/>
</dbReference>
<comment type="caution">
    <text evidence="2">The sequence shown here is derived from an EMBL/GenBank/DDBJ whole genome shotgun (WGS) entry which is preliminary data.</text>
</comment>
<name>A0ABQ4EQB6_9ACTN</name>
<evidence type="ECO:0000313" key="2">
    <source>
        <dbReference type="EMBL" id="GIG96851.1"/>
    </source>
</evidence>